<name>A0A367RK13_NOSPU</name>
<evidence type="ECO:0000313" key="8">
    <source>
        <dbReference type="Proteomes" id="UP000252085"/>
    </source>
</evidence>
<reference evidence="7 8" key="1">
    <citation type="submission" date="2016-04" db="EMBL/GenBank/DDBJ databases">
        <authorList>
            <person name="Evans L.H."/>
            <person name="Alamgir A."/>
            <person name="Owens N."/>
            <person name="Weber N.D."/>
            <person name="Virtaneva K."/>
            <person name="Barbian K."/>
            <person name="Babar A."/>
            <person name="Rosenke K."/>
        </authorList>
    </citation>
    <scope>NUCLEOTIDE SEQUENCE [LARGE SCALE GENOMIC DNA]</scope>
    <source>
        <strain evidence="7">NIES-2108</strain>
    </source>
</reference>
<evidence type="ECO:0000259" key="6">
    <source>
        <dbReference type="SMART" id="SM00079"/>
    </source>
</evidence>
<evidence type="ECO:0000256" key="3">
    <source>
        <dbReference type="ARBA" id="ARBA00022729"/>
    </source>
</evidence>
<dbReference type="InterPro" id="IPR001320">
    <property type="entry name" value="Iontro_rcpt_C"/>
</dbReference>
<dbReference type="PROSITE" id="PS01039">
    <property type="entry name" value="SBP_BACTERIAL_3"/>
    <property type="match status" value="1"/>
</dbReference>
<dbReference type="PANTHER" id="PTHR35936">
    <property type="entry name" value="MEMBRANE-BOUND LYTIC MUREIN TRANSGLYCOSYLASE F"/>
    <property type="match status" value="1"/>
</dbReference>
<dbReference type="Gene3D" id="3.40.190.10">
    <property type="entry name" value="Periplasmic binding protein-like II"/>
    <property type="match status" value="2"/>
</dbReference>
<evidence type="ECO:0000313" key="7">
    <source>
        <dbReference type="EMBL" id="RCJ36231.1"/>
    </source>
</evidence>
<feature type="domain" description="Solute-binding protein family 3/N-terminal" evidence="5">
    <location>
        <begin position="37"/>
        <end position="263"/>
    </location>
</feature>
<dbReference type="InterPro" id="IPR001638">
    <property type="entry name" value="Solute-binding_3/MltF_N"/>
</dbReference>
<comment type="caution">
    <text evidence="7">The sequence shown here is derived from an EMBL/GenBank/DDBJ whole genome shotgun (WGS) entry which is preliminary data.</text>
</comment>
<dbReference type="Pfam" id="PF00497">
    <property type="entry name" value="SBP_bac_3"/>
    <property type="match status" value="1"/>
</dbReference>
<evidence type="ECO:0000256" key="1">
    <source>
        <dbReference type="ARBA" id="ARBA00004196"/>
    </source>
</evidence>
<protein>
    <submittedName>
        <fullName evidence="7">Glutamine ABC transporter substrate-binding protein</fullName>
    </submittedName>
</protein>
<sequence length="270" mass="29268">MKLINFKWQQLILSLGCLLLIIGCQSLYPATNPDAKPLKVATDPTFVPFEFQTADGKLEGFDIDLMNALASPAAGIPKVGGFAVQFESLPFDGMISTLQAKRVDAAISGITITAERLKTIAFSRPYFKAGLAIAVREDNQNIQDFNSLKGKKIAVQIGSTGADFAKTIPNAKISTFNSGPEFFQDLLNGNVDAVVSDAFATLYAIKNGKLKGIKVVADLLTQEYYGIAMPKDSPHLDAINKGLATLLSNGTYKQIYQKWFKVEPPQLPDS</sequence>
<dbReference type="GO" id="GO:0030313">
    <property type="term" value="C:cell envelope"/>
    <property type="evidence" value="ECO:0007669"/>
    <property type="project" value="UniProtKB-SubCell"/>
</dbReference>
<dbReference type="Proteomes" id="UP000252085">
    <property type="component" value="Unassembled WGS sequence"/>
</dbReference>
<evidence type="ECO:0000259" key="5">
    <source>
        <dbReference type="SMART" id="SM00062"/>
    </source>
</evidence>
<accession>A0A367RK13</accession>
<dbReference type="SMART" id="SM00079">
    <property type="entry name" value="PBPe"/>
    <property type="match status" value="1"/>
</dbReference>
<dbReference type="GO" id="GO:0015276">
    <property type="term" value="F:ligand-gated monoatomic ion channel activity"/>
    <property type="evidence" value="ECO:0007669"/>
    <property type="project" value="InterPro"/>
</dbReference>
<comment type="similarity">
    <text evidence="2 4">Belongs to the bacterial solute-binding protein 3 family.</text>
</comment>
<dbReference type="PROSITE" id="PS51257">
    <property type="entry name" value="PROKAR_LIPOPROTEIN"/>
    <property type="match status" value="1"/>
</dbReference>
<comment type="subcellular location">
    <subcellularLocation>
        <location evidence="1">Cell envelope</location>
    </subcellularLocation>
</comment>
<evidence type="ECO:0000256" key="4">
    <source>
        <dbReference type="RuleBase" id="RU003744"/>
    </source>
</evidence>
<dbReference type="InterPro" id="IPR018313">
    <property type="entry name" value="SBP_3_CS"/>
</dbReference>
<organism evidence="7 8">
    <name type="scientific">Nostoc punctiforme NIES-2108</name>
    <dbReference type="NCBI Taxonomy" id="1356359"/>
    <lineage>
        <taxon>Bacteria</taxon>
        <taxon>Bacillati</taxon>
        <taxon>Cyanobacteriota</taxon>
        <taxon>Cyanophyceae</taxon>
        <taxon>Nostocales</taxon>
        <taxon>Nostocaceae</taxon>
        <taxon>Nostoc</taxon>
    </lineage>
</organism>
<dbReference type="SMART" id="SM00062">
    <property type="entry name" value="PBPb"/>
    <property type="match status" value="1"/>
</dbReference>
<dbReference type="EMBL" id="LXQE01000150">
    <property type="protein sequence ID" value="RCJ36231.1"/>
    <property type="molecule type" value="Genomic_DNA"/>
</dbReference>
<dbReference type="AlphaFoldDB" id="A0A367RK13"/>
<dbReference type="GO" id="GO:0016020">
    <property type="term" value="C:membrane"/>
    <property type="evidence" value="ECO:0007669"/>
    <property type="project" value="InterPro"/>
</dbReference>
<dbReference type="SUPFAM" id="SSF53850">
    <property type="entry name" value="Periplasmic binding protein-like II"/>
    <property type="match status" value="1"/>
</dbReference>
<dbReference type="PANTHER" id="PTHR35936:SF17">
    <property type="entry name" value="ARGININE-BINDING EXTRACELLULAR PROTEIN ARTP"/>
    <property type="match status" value="1"/>
</dbReference>
<evidence type="ECO:0000256" key="2">
    <source>
        <dbReference type="ARBA" id="ARBA00010333"/>
    </source>
</evidence>
<dbReference type="CDD" id="cd13624">
    <property type="entry name" value="PBP2_Arg_Lys_His"/>
    <property type="match status" value="1"/>
</dbReference>
<feature type="domain" description="Ionotropic glutamate receptor C-terminal" evidence="6">
    <location>
        <begin position="37"/>
        <end position="262"/>
    </location>
</feature>
<keyword evidence="3" id="KW-0732">Signal</keyword>
<proteinExistence type="inferred from homology"/>
<gene>
    <name evidence="7" type="ORF">A6769_17380</name>
</gene>